<comment type="catalytic activity">
    <reaction evidence="4 6">
        <text>L-kynurenine + H2O = anthranilate + L-alanine + H(+)</text>
        <dbReference type="Rhea" id="RHEA:16813"/>
        <dbReference type="ChEBI" id="CHEBI:15377"/>
        <dbReference type="ChEBI" id="CHEBI:15378"/>
        <dbReference type="ChEBI" id="CHEBI:16567"/>
        <dbReference type="ChEBI" id="CHEBI:57959"/>
        <dbReference type="ChEBI" id="CHEBI:57972"/>
        <dbReference type="EC" id="3.7.1.3"/>
    </reaction>
</comment>
<evidence type="ECO:0000313" key="9">
    <source>
        <dbReference type="Proteomes" id="UP000832041"/>
    </source>
</evidence>
<evidence type="ECO:0000256" key="6">
    <source>
        <dbReference type="PIRNR" id="PIRNR038800"/>
    </source>
</evidence>
<dbReference type="InterPro" id="IPR000653">
    <property type="entry name" value="DegT/StrS_aminotransferase"/>
</dbReference>
<evidence type="ECO:0000256" key="1">
    <source>
        <dbReference type="ARBA" id="ARBA00022642"/>
    </source>
</evidence>
<proteinExistence type="inferred from homology"/>
<comment type="similarity">
    <text evidence="4 6">Belongs to the kynureninase family.</text>
</comment>
<protein>
    <recommendedName>
        <fullName evidence="4 5">Kynureninase</fullName>
        <ecNumber evidence="4 5">3.7.1.3</ecNumber>
    </recommendedName>
    <alternativeName>
        <fullName evidence="4">L-kynurenine hydrolase</fullName>
    </alternativeName>
</protein>
<evidence type="ECO:0000256" key="3">
    <source>
        <dbReference type="ARBA" id="ARBA00022898"/>
    </source>
</evidence>
<dbReference type="GO" id="GO:0030429">
    <property type="term" value="F:kynureninase activity"/>
    <property type="evidence" value="ECO:0007669"/>
    <property type="project" value="UniProtKB-EC"/>
</dbReference>
<dbReference type="EMBL" id="CP051627">
    <property type="protein sequence ID" value="UPT19782.1"/>
    <property type="molecule type" value="Genomic_DNA"/>
</dbReference>
<feature type="binding site" evidence="4">
    <location>
        <position position="293"/>
    </location>
    <ligand>
        <name>pyridoxal 5'-phosphate</name>
        <dbReference type="ChEBI" id="CHEBI:597326"/>
    </ligand>
</feature>
<comment type="similarity">
    <text evidence="7">Belongs to the DegT/DnrJ/EryC1 family.</text>
</comment>
<keyword evidence="1 4" id="KW-0662">Pyridine nucleotide biosynthesis</keyword>
<comment type="caution">
    <text evidence="4">Lacks conserved residue(s) required for the propagation of feature annotation.</text>
</comment>
<dbReference type="InterPro" id="IPR010111">
    <property type="entry name" value="Kynureninase"/>
</dbReference>
<comment type="pathway">
    <text evidence="4 6">Amino-acid degradation; L-kynurenine degradation; L-alanine and anthranilate from L-kynurenine: step 1/1.</text>
</comment>
<feature type="binding site" evidence="4">
    <location>
        <begin position="164"/>
        <end position="167"/>
    </location>
    <ligand>
        <name>pyridoxal 5'-phosphate</name>
        <dbReference type="ChEBI" id="CHEBI:597326"/>
    </ligand>
</feature>
<dbReference type="PANTHER" id="PTHR14084">
    <property type="entry name" value="KYNURENINASE"/>
    <property type="match status" value="1"/>
</dbReference>
<feature type="binding site" evidence="4">
    <location>
        <position position="137"/>
    </location>
    <ligand>
        <name>pyridoxal 5'-phosphate</name>
        <dbReference type="ChEBI" id="CHEBI:597326"/>
    </ligand>
</feature>
<dbReference type="PANTHER" id="PTHR14084:SF0">
    <property type="entry name" value="KYNURENINASE"/>
    <property type="match status" value="1"/>
</dbReference>
<evidence type="ECO:0000313" key="8">
    <source>
        <dbReference type="EMBL" id="UPT19782.1"/>
    </source>
</evidence>
<dbReference type="NCBIfam" id="TIGR01814">
    <property type="entry name" value="kynureninase"/>
    <property type="match status" value="1"/>
</dbReference>
<gene>
    <name evidence="4 8" type="primary">kynU</name>
    <name evidence="8" type="ORF">FOF52_01365</name>
</gene>
<dbReference type="InterPro" id="IPR015422">
    <property type="entry name" value="PyrdxlP-dep_Trfase_small"/>
</dbReference>
<feature type="binding site" evidence="4">
    <location>
        <position position="263"/>
    </location>
    <ligand>
        <name>pyridoxal 5'-phosphate</name>
        <dbReference type="ChEBI" id="CHEBI:597326"/>
    </ligand>
</feature>
<dbReference type="EC" id="3.7.1.3" evidence="4 5"/>
<feature type="modified residue" description="N6-(pyridoxal phosphate)lysine" evidence="4">
    <location>
        <position position="264"/>
    </location>
</feature>
<keyword evidence="3 4" id="KW-0663">Pyridoxal phosphate</keyword>
<comment type="cofactor">
    <cofactor evidence="4 6">
        <name>pyridoxal 5'-phosphate</name>
        <dbReference type="ChEBI" id="CHEBI:597326"/>
    </cofactor>
</comment>
<feature type="binding site" evidence="4">
    <location>
        <position position="238"/>
    </location>
    <ligand>
        <name>pyridoxal 5'-phosphate</name>
        <dbReference type="ChEBI" id="CHEBI:597326"/>
    </ligand>
</feature>
<feature type="binding site" evidence="4">
    <location>
        <position position="136"/>
    </location>
    <ligand>
        <name>pyridoxal 5'-phosphate</name>
        <dbReference type="ChEBI" id="CHEBI:597326"/>
    </ligand>
</feature>
<dbReference type="HAMAP" id="MF_01970">
    <property type="entry name" value="Kynureninase"/>
    <property type="match status" value="1"/>
</dbReference>
<accession>A0ABY4KWH4</accession>
<keyword evidence="2 4" id="KW-0378">Hydrolase</keyword>
<organism evidence="8 9">
    <name type="scientific">Thermobifida alba</name>
    <name type="common">Thermomonospora alba</name>
    <dbReference type="NCBI Taxonomy" id="53522"/>
    <lineage>
        <taxon>Bacteria</taxon>
        <taxon>Bacillati</taxon>
        <taxon>Actinomycetota</taxon>
        <taxon>Actinomycetes</taxon>
        <taxon>Streptosporangiales</taxon>
        <taxon>Nocardiopsidaceae</taxon>
        <taxon>Thermobifida</taxon>
    </lineage>
</organism>
<dbReference type="Proteomes" id="UP000832041">
    <property type="component" value="Chromosome"/>
</dbReference>
<dbReference type="SUPFAM" id="SSF53383">
    <property type="entry name" value="PLP-dependent transferases"/>
    <property type="match status" value="1"/>
</dbReference>
<evidence type="ECO:0000256" key="2">
    <source>
        <dbReference type="ARBA" id="ARBA00022801"/>
    </source>
</evidence>
<comment type="pathway">
    <text evidence="4 6">Cofactor biosynthesis; NAD(+) biosynthesis; quinolinate from L-kynurenine: step 2/3.</text>
</comment>
<sequence>MVERERPAGRLPRALAAAHRDLSRGRTPRRVKESTTVTTPITRDDCAARDAADPLAPFRDEFVLPDGVVYLDGNSLGALPRATPARVAELVEREWGQRLIASWNEAGWWDKPRTLGALLAPLVGAGADEVVVGDGTSANLFKTLVAALRLNPGRRVVVAEAGNFPTDLYIAQGVAELFDGASVRRADVDDAAALAAALEPGDAAVVLLSHVDYRTGVLRDMAAVTELAHAHGALVVWDLCHSVGALPVELSRAGADFAVGCTYKYLNAGPGAPAFTYVARRHHERARQPLSGWHGHARPFDFAGEYEPAAGASRFLSGSQPLVAAAALEASLELWQRVDLDQVRAKSLALTDLFLEVTAAAGLECVTPLEHARRGSQVALRHADGYAMVQALIARGVVGDFRAPDILRFGFAPLYLRHVDVYDAATALVEVVASEEWRDPRFARRAQVT</sequence>
<evidence type="ECO:0000256" key="7">
    <source>
        <dbReference type="RuleBase" id="RU004508"/>
    </source>
</evidence>
<dbReference type="InterPro" id="IPR015424">
    <property type="entry name" value="PyrdxlP-dep_Trfase"/>
</dbReference>
<dbReference type="InterPro" id="IPR015421">
    <property type="entry name" value="PyrdxlP-dep_Trfase_major"/>
</dbReference>
<keyword evidence="9" id="KW-1185">Reference proteome</keyword>
<dbReference type="Pfam" id="PF01041">
    <property type="entry name" value="DegT_DnrJ_EryC1"/>
    <property type="match status" value="1"/>
</dbReference>
<reference evidence="8 9" key="1">
    <citation type="submission" date="2020-04" db="EMBL/GenBank/DDBJ databases">
        <title>Thermobifida alba genome sequencing and assembly.</title>
        <authorList>
            <person name="Luzics S."/>
            <person name="Horvath B."/>
            <person name="Nagy I."/>
            <person name="Toth A."/>
            <person name="Nagy I."/>
            <person name="Kukolya J."/>
        </authorList>
    </citation>
    <scope>NUCLEOTIDE SEQUENCE [LARGE SCALE GENOMIC DNA]</scope>
    <source>
        <strain evidence="8 9">DSM 43795</strain>
    </source>
</reference>
<comment type="function">
    <text evidence="4 6">Catalyzes the cleavage of L-kynurenine (L-Kyn) and L-3-hydroxykynurenine (L-3OHKyn) into anthranilic acid (AA) and 3-hydroxyanthranilic acid (3-OHAA), respectively.</text>
</comment>
<evidence type="ECO:0000256" key="5">
    <source>
        <dbReference type="NCBIfam" id="TIGR01814"/>
    </source>
</evidence>
<comment type="subunit">
    <text evidence="4 6">Homodimer.</text>
</comment>
<comment type="catalytic activity">
    <reaction evidence="6">
        <text>3-hydroxy-L-kynurenine + H2O = 3-hydroxyanthranilate + L-alanine + H(+)</text>
        <dbReference type="Rhea" id="RHEA:25143"/>
        <dbReference type="ChEBI" id="CHEBI:15377"/>
        <dbReference type="ChEBI" id="CHEBI:15378"/>
        <dbReference type="ChEBI" id="CHEBI:36559"/>
        <dbReference type="ChEBI" id="CHEBI:57972"/>
        <dbReference type="ChEBI" id="CHEBI:58125"/>
        <dbReference type="EC" id="3.7.1.3"/>
    </reaction>
</comment>
<name>A0ABY4KWH4_THEAE</name>
<evidence type="ECO:0000256" key="4">
    <source>
        <dbReference type="HAMAP-Rule" id="MF_01970"/>
    </source>
</evidence>
<feature type="binding site" evidence="4">
    <location>
        <position position="241"/>
    </location>
    <ligand>
        <name>pyridoxal 5'-phosphate</name>
        <dbReference type="ChEBI" id="CHEBI:597326"/>
    </ligand>
</feature>
<dbReference type="PIRSF" id="PIRSF038800">
    <property type="entry name" value="KYNU"/>
    <property type="match status" value="1"/>
</dbReference>
<dbReference type="Gene3D" id="3.40.640.10">
    <property type="entry name" value="Type I PLP-dependent aspartate aminotransferase-like (Major domain)"/>
    <property type="match status" value="1"/>
</dbReference>
<dbReference type="Gene3D" id="3.90.1150.10">
    <property type="entry name" value="Aspartate Aminotransferase, domain 1"/>
    <property type="match status" value="1"/>
</dbReference>
<dbReference type="Pfam" id="PF22580">
    <property type="entry name" value="KYNU_C"/>
    <property type="match status" value="1"/>
</dbReference>